<dbReference type="OrthoDB" id="8596290at2"/>
<accession>A0A6S6XQH6</accession>
<feature type="chain" id="PRO_5043388974" evidence="2">
    <location>
        <begin position="24"/>
        <end position="292"/>
    </location>
</feature>
<protein>
    <submittedName>
        <fullName evidence="3">Uncharacterized protein</fullName>
    </submittedName>
</protein>
<dbReference type="EMBL" id="LR778301">
    <property type="protein sequence ID" value="CAB1368226.1"/>
    <property type="molecule type" value="Genomic_DNA"/>
</dbReference>
<feature type="compositionally biased region" description="Polar residues" evidence="1">
    <location>
        <begin position="217"/>
        <end position="227"/>
    </location>
</feature>
<keyword evidence="4" id="KW-1185">Reference proteome</keyword>
<dbReference type="RefSeq" id="WP_145771878.1">
    <property type="nucleotide sequence ID" value="NZ_LR778301.1"/>
</dbReference>
<feature type="region of interest" description="Disordered" evidence="1">
    <location>
        <begin position="217"/>
        <end position="236"/>
    </location>
</feature>
<dbReference type="AlphaFoldDB" id="A0A6S6XQH6"/>
<feature type="compositionally biased region" description="Low complexity" evidence="1">
    <location>
        <begin position="83"/>
        <end position="107"/>
    </location>
</feature>
<gene>
    <name evidence="3" type="ORF">DENOEST_1061</name>
</gene>
<keyword evidence="2" id="KW-0732">Signal</keyword>
<evidence type="ECO:0000256" key="1">
    <source>
        <dbReference type="SAM" id="MobiDB-lite"/>
    </source>
</evidence>
<proteinExistence type="predicted"/>
<dbReference type="KEGG" id="doe:DENOEST_1061"/>
<reference evidence="3 4" key="1">
    <citation type="submission" date="2020-03" db="EMBL/GenBank/DDBJ databases">
        <authorList>
            <consortium name="Genoscope - CEA"/>
            <person name="William W."/>
        </authorList>
    </citation>
    <scope>NUCLEOTIDE SEQUENCE [LARGE SCALE GENOMIC DNA]</scope>
    <source>
        <strain evidence="4">DSM 16959</strain>
    </source>
</reference>
<feature type="region of interest" description="Disordered" evidence="1">
    <location>
        <begin position="83"/>
        <end position="117"/>
    </location>
</feature>
<sequence>MKRTTLTFLAISAAYLQLGTASAQVAGNASTNASQTTSAQVPLKGQESQRLTSEFANFSGSQENAASLVSGLRSGGAVTLVDSSNTGASSGTAGSATGTTTSTSTGSEVSFVSPTGPMGWGEVRHALTYARESLSTQGITNPTPEQLKAALIGGTLTNADGTATTSTGVLQLRSQGMGWGQIAHTLDISPSGRAVPVSPLGSPGTIVNAAGGRIVSGQTAKTSTRPDANSDAGGGRSLGASMGGAAAIHGSGAISGGVISGRVIPGGDGLGLGIGGGARGGGGLGLGLGRHR</sequence>
<evidence type="ECO:0000256" key="2">
    <source>
        <dbReference type="SAM" id="SignalP"/>
    </source>
</evidence>
<dbReference type="Proteomes" id="UP000515733">
    <property type="component" value="Chromosome"/>
</dbReference>
<evidence type="ECO:0000313" key="4">
    <source>
        <dbReference type="Proteomes" id="UP000515733"/>
    </source>
</evidence>
<feature type="signal peptide" evidence="2">
    <location>
        <begin position="1"/>
        <end position="23"/>
    </location>
</feature>
<evidence type="ECO:0000313" key="3">
    <source>
        <dbReference type="EMBL" id="CAB1368226.1"/>
    </source>
</evidence>
<name>A0A6S6XQH6_9PROT</name>
<organism evidence="3 4">
    <name type="scientific">Denitratisoma oestradiolicum</name>
    <dbReference type="NCBI Taxonomy" id="311182"/>
    <lineage>
        <taxon>Bacteria</taxon>
        <taxon>Pseudomonadati</taxon>
        <taxon>Pseudomonadota</taxon>
        <taxon>Betaproteobacteria</taxon>
        <taxon>Nitrosomonadales</taxon>
        <taxon>Sterolibacteriaceae</taxon>
        <taxon>Denitratisoma</taxon>
    </lineage>
</organism>